<name>A0A0F9JIK1_9ZZZZ</name>
<sequence length="36" mass="4298">MKRKTSYVVPRHLVARWKKDAETWKTVQELVELGTI</sequence>
<dbReference type="AlphaFoldDB" id="A0A0F9JIK1"/>
<organism evidence="1">
    <name type="scientific">marine sediment metagenome</name>
    <dbReference type="NCBI Taxonomy" id="412755"/>
    <lineage>
        <taxon>unclassified sequences</taxon>
        <taxon>metagenomes</taxon>
        <taxon>ecological metagenomes</taxon>
    </lineage>
</organism>
<comment type="caution">
    <text evidence="1">The sequence shown here is derived from an EMBL/GenBank/DDBJ whole genome shotgun (WGS) entry which is preliminary data.</text>
</comment>
<evidence type="ECO:0000313" key="1">
    <source>
        <dbReference type="EMBL" id="KKM69694.1"/>
    </source>
</evidence>
<gene>
    <name evidence="1" type="ORF">LCGC14_1448260</name>
</gene>
<proteinExistence type="predicted"/>
<protein>
    <submittedName>
        <fullName evidence="1">Uncharacterized protein</fullName>
    </submittedName>
</protein>
<accession>A0A0F9JIK1</accession>
<reference evidence="1" key="1">
    <citation type="journal article" date="2015" name="Nature">
        <title>Complex archaea that bridge the gap between prokaryotes and eukaryotes.</title>
        <authorList>
            <person name="Spang A."/>
            <person name="Saw J.H."/>
            <person name="Jorgensen S.L."/>
            <person name="Zaremba-Niedzwiedzka K."/>
            <person name="Martijn J."/>
            <person name="Lind A.E."/>
            <person name="van Eijk R."/>
            <person name="Schleper C."/>
            <person name="Guy L."/>
            <person name="Ettema T.J."/>
        </authorList>
    </citation>
    <scope>NUCLEOTIDE SEQUENCE</scope>
</reference>
<dbReference type="EMBL" id="LAZR01009947">
    <property type="protein sequence ID" value="KKM69694.1"/>
    <property type="molecule type" value="Genomic_DNA"/>
</dbReference>